<evidence type="ECO:0000256" key="7">
    <source>
        <dbReference type="ARBA" id="ARBA00023136"/>
    </source>
</evidence>
<dbReference type="OrthoDB" id="9806440at2"/>
<evidence type="ECO:0000256" key="6">
    <source>
        <dbReference type="ARBA" id="ARBA00022989"/>
    </source>
</evidence>
<feature type="transmembrane region" description="Helical" evidence="9">
    <location>
        <begin position="20"/>
        <end position="39"/>
    </location>
</feature>
<evidence type="ECO:0000313" key="10">
    <source>
        <dbReference type="EMBL" id="ANF16893.1"/>
    </source>
</evidence>
<dbReference type="GO" id="GO:0005886">
    <property type="term" value="C:plasma membrane"/>
    <property type="evidence" value="ECO:0007669"/>
    <property type="project" value="UniProtKB-SubCell"/>
</dbReference>
<dbReference type="NCBIfam" id="TIGR01402">
    <property type="entry name" value="fliQ"/>
    <property type="match status" value="1"/>
</dbReference>
<dbReference type="RefSeq" id="WP_075473852.1">
    <property type="nucleotide sequence ID" value="NZ_CP011299.1"/>
</dbReference>
<comment type="subcellular location">
    <subcellularLocation>
        <location evidence="1 9">Cell membrane</location>
        <topology evidence="1">Multi-pass membrane protein</topology>
    </subcellularLocation>
    <subcellularLocation>
        <location evidence="9">Bacterial flagellum basal body</location>
    </subcellularLocation>
</comment>
<dbReference type="InterPro" id="IPR002191">
    <property type="entry name" value="Bac_export_3"/>
</dbReference>
<keyword evidence="7 9" id="KW-0472">Membrane</keyword>
<evidence type="ECO:0000313" key="11">
    <source>
        <dbReference type="Proteomes" id="UP000077654"/>
    </source>
</evidence>
<dbReference type="GO" id="GO:0044780">
    <property type="term" value="P:bacterial-type flagellum assembly"/>
    <property type="evidence" value="ECO:0007669"/>
    <property type="project" value="InterPro"/>
</dbReference>
<evidence type="ECO:0000256" key="5">
    <source>
        <dbReference type="ARBA" id="ARBA00022692"/>
    </source>
</evidence>
<dbReference type="STRING" id="118110.XW81_00390"/>
<dbReference type="PANTHER" id="PTHR34040">
    <property type="entry name" value="FLAGELLAR BIOSYNTHETIC PROTEIN FLIQ"/>
    <property type="match status" value="1"/>
</dbReference>
<evidence type="ECO:0000256" key="9">
    <source>
        <dbReference type="RuleBase" id="RU364090"/>
    </source>
</evidence>
<keyword evidence="4 9" id="KW-1003">Cell membrane</keyword>
<dbReference type="Proteomes" id="UP000077654">
    <property type="component" value="Chromosome"/>
</dbReference>
<dbReference type="GO" id="GO:0009425">
    <property type="term" value="C:bacterial-type flagellum basal body"/>
    <property type="evidence" value="ECO:0007669"/>
    <property type="project" value="UniProtKB-SubCell"/>
</dbReference>
<keyword evidence="6 9" id="KW-1133">Transmembrane helix</keyword>
<sequence>MTVESVMTIFHEAIKISLMLASPLLISALCSGLIISILQASTQINEQTLSFIPKIITVLLSIVVFGPWMLTLIVDYTRSLFNNLSLITN</sequence>
<dbReference type="PRINTS" id="PR00952">
    <property type="entry name" value="TYPE3IMQPROT"/>
</dbReference>
<evidence type="ECO:0000256" key="8">
    <source>
        <dbReference type="ARBA" id="ARBA00023143"/>
    </source>
</evidence>
<evidence type="ECO:0000256" key="2">
    <source>
        <dbReference type="ARBA" id="ARBA00006156"/>
    </source>
</evidence>
<dbReference type="GO" id="GO:0009306">
    <property type="term" value="P:protein secretion"/>
    <property type="evidence" value="ECO:0007669"/>
    <property type="project" value="InterPro"/>
</dbReference>
<protein>
    <recommendedName>
        <fullName evidence="3 9">Flagellar biosynthetic protein FliQ</fullName>
    </recommendedName>
</protein>
<evidence type="ECO:0000256" key="4">
    <source>
        <dbReference type="ARBA" id="ARBA00022475"/>
    </source>
</evidence>
<dbReference type="PIRSF" id="PIRSF004669">
    <property type="entry name" value="FliQ"/>
    <property type="match status" value="1"/>
</dbReference>
<name>A0A172WD53_BUCSC</name>
<dbReference type="AlphaFoldDB" id="A0A172WD53"/>
<keyword evidence="11" id="KW-1185">Reference proteome</keyword>
<evidence type="ECO:0000256" key="1">
    <source>
        <dbReference type="ARBA" id="ARBA00004651"/>
    </source>
</evidence>
<feature type="transmembrane region" description="Helical" evidence="9">
    <location>
        <begin position="51"/>
        <end position="74"/>
    </location>
</feature>
<organism evidence="10 11">
    <name type="scientific">Buchnera aphidicola subsp. Schlechtendalia chinensis</name>
    <dbReference type="NCBI Taxonomy" id="118110"/>
    <lineage>
        <taxon>Bacteria</taxon>
        <taxon>Pseudomonadati</taxon>
        <taxon>Pseudomonadota</taxon>
        <taxon>Gammaproteobacteria</taxon>
        <taxon>Enterobacterales</taxon>
        <taxon>Erwiniaceae</taxon>
        <taxon>Buchnera</taxon>
    </lineage>
</organism>
<dbReference type="InterPro" id="IPR006305">
    <property type="entry name" value="FliQ"/>
</dbReference>
<dbReference type="PANTHER" id="PTHR34040:SF2">
    <property type="entry name" value="FLAGELLAR BIOSYNTHETIC PROTEIN FLIQ"/>
    <property type="match status" value="1"/>
</dbReference>
<keyword evidence="8 9" id="KW-0975">Bacterial flagellum</keyword>
<comment type="function">
    <text evidence="9">Role in flagellar biosynthesis.</text>
</comment>
<accession>A0A172WD53</accession>
<proteinExistence type="inferred from homology"/>
<dbReference type="Pfam" id="PF01313">
    <property type="entry name" value="Bac_export_3"/>
    <property type="match status" value="1"/>
</dbReference>
<dbReference type="EMBL" id="CP011299">
    <property type="protein sequence ID" value="ANF16893.1"/>
    <property type="molecule type" value="Genomic_DNA"/>
</dbReference>
<comment type="similarity">
    <text evidence="2 9">Belongs to the FliQ/MopD/SpaQ family.</text>
</comment>
<reference evidence="10 11" key="1">
    <citation type="submission" date="2015-04" db="EMBL/GenBank/DDBJ databases">
        <title>Buchnera aphidicola assembly.</title>
        <authorList>
            <person name="Zhang Y."/>
        </authorList>
    </citation>
    <scope>NUCLEOTIDE SEQUENCE [LARGE SCALE GENOMIC DNA]</scope>
    <source>
        <strain evidence="10 11">SC</strain>
    </source>
</reference>
<evidence type="ECO:0000256" key="3">
    <source>
        <dbReference type="ARBA" id="ARBA00021718"/>
    </source>
</evidence>
<gene>
    <name evidence="9" type="primary">fliQ</name>
    <name evidence="10" type="ORF">XW81_00390</name>
</gene>
<keyword evidence="5 9" id="KW-0812">Transmembrane</keyword>
<dbReference type="PATRIC" id="fig|118110.3.peg.71"/>